<gene>
    <name evidence="1" type="ORF">POM88_011880</name>
</gene>
<evidence type="ECO:0000313" key="1">
    <source>
        <dbReference type="EMBL" id="KAK1392824.1"/>
    </source>
</evidence>
<dbReference type="AlphaFoldDB" id="A0AAD8N177"/>
<protein>
    <submittedName>
        <fullName evidence="1">Uncharacterized protein</fullName>
    </submittedName>
</protein>
<dbReference type="EMBL" id="JAUIZM010000003">
    <property type="protein sequence ID" value="KAK1392824.1"/>
    <property type="molecule type" value="Genomic_DNA"/>
</dbReference>
<comment type="caution">
    <text evidence="1">The sequence shown here is derived from an EMBL/GenBank/DDBJ whole genome shotgun (WGS) entry which is preliminary data.</text>
</comment>
<accession>A0AAD8N177</accession>
<proteinExistence type="predicted"/>
<name>A0AAD8N177_9APIA</name>
<reference evidence="1" key="2">
    <citation type="submission" date="2023-05" db="EMBL/GenBank/DDBJ databases">
        <authorList>
            <person name="Schelkunov M.I."/>
        </authorList>
    </citation>
    <scope>NUCLEOTIDE SEQUENCE</scope>
    <source>
        <strain evidence="1">Hsosn_3</strain>
        <tissue evidence="1">Leaf</tissue>
    </source>
</reference>
<keyword evidence="2" id="KW-1185">Reference proteome</keyword>
<organism evidence="1 2">
    <name type="scientific">Heracleum sosnowskyi</name>
    <dbReference type="NCBI Taxonomy" id="360622"/>
    <lineage>
        <taxon>Eukaryota</taxon>
        <taxon>Viridiplantae</taxon>
        <taxon>Streptophyta</taxon>
        <taxon>Embryophyta</taxon>
        <taxon>Tracheophyta</taxon>
        <taxon>Spermatophyta</taxon>
        <taxon>Magnoliopsida</taxon>
        <taxon>eudicotyledons</taxon>
        <taxon>Gunneridae</taxon>
        <taxon>Pentapetalae</taxon>
        <taxon>asterids</taxon>
        <taxon>campanulids</taxon>
        <taxon>Apiales</taxon>
        <taxon>Apiaceae</taxon>
        <taxon>Apioideae</taxon>
        <taxon>apioid superclade</taxon>
        <taxon>Tordylieae</taxon>
        <taxon>Tordyliinae</taxon>
        <taxon>Heracleum</taxon>
    </lineage>
</organism>
<evidence type="ECO:0000313" key="2">
    <source>
        <dbReference type="Proteomes" id="UP001237642"/>
    </source>
</evidence>
<sequence>MKSSMSSTVAVYDHHTAMIFVGTGDIRWHWSSYCYWYANFIPQDTSPLFSNQHAIAPQGYYGQNAGGPVTNSFQQSTTPFISSNLYYLENVIDGPMTKMHYNKYDVILDHEEIYPMTCQYHDNNGLPATGLPMLPHSDFNQISSSIPGDVTRGSEDGSLFSLVFGNGQCNSSEYFKNGGSDQSGN</sequence>
<reference evidence="1" key="1">
    <citation type="submission" date="2023-02" db="EMBL/GenBank/DDBJ databases">
        <title>Genome of toxic invasive species Heracleum sosnowskyi carries increased number of genes despite the absence of recent whole-genome duplications.</title>
        <authorList>
            <person name="Schelkunov M."/>
            <person name="Shtratnikova V."/>
            <person name="Makarenko M."/>
            <person name="Klepikova A."/>
            <person name="Omelchenko D."/>
            <person name="Novikova G."/>
            <person name="Obukhova E."/>
            <person name="Bogdanov V."/>
            <person name="Penin A."/>
            <person name="Logacheva M."/>
        </authorList>
    </citation>
    <scope>NUCLEOTIDE SEQUENCE</scope>
    <source>
        <strain evidence="1">Hsosn_3</strain>
        <tissue evidence="1">Leaf</tissue>
    </source>
</reference>
<dbReference type="Proteomes" id="UP001237642">
    <property type="component" value="Unassembled WGS sequence"/>
</dbReference>